<gene>
    <name evidence="1" type="ORF">PVAP13_5KG075774</name>
</gene>
<keyword evidence="2" id="KW-1185">Reference proteome</keyword>
<dbReference type="EMBL" id="CM029045">
    <property type="protein sequence ID" value="KAG2595432.1"/>
    <property type="molecule type" value="Genomic_DNA"/>
</dbReference>
<dbReference type="Proteomes" id="UP000823388">
    <property type="component" value="Chromosome 5K"/>
</dbReference>
<organism evidence="1 2">
    <name type="scientific">Panicum virgatum</name>
    <name type="common">Blackwell switchgrass</name>
    <dbReference type="NCBI Taxonomy" id="38727"/>
    <lineage>
        <taxon>Eukaryota</taxon>
        <taxon>Viridiplantae</taxon>
        <taxon>Streptophyta</taxon>
        <taxon>Embryophyta</taxon>
        <taxon>Tracheophyta</taxon>
        <taxon>Spermatophyta</taxon>
        <taxon>Magnoliopsida</taxon>
        <taxon>Liliopsida</taxon>
        <taxon>Poales</taxon>
        <taxon>Poaceae</taxon>
        <taxon>PACMAD clade</taxon>
        <taxon>Panicoideae</taxon>
        <taxon>Panicodae</taxon>
        <taxon>Paniceae</taxon>
        <taxon>Panicinae</taxon>
        <taxon>Panicum</taxon>
        <taxon>Panicum sect. Hiantes</taxon>
    </lineage>
</organism>
<reference evidence="1" key="1">
    <citation type="submission" date="2020-05" db="EMBL/GenBank/DDBJ databases">
        <title>WGS assembly of Panicum virgatum.</title>
        <authorList>
            <person name="Lovell J.T."/>
            <person name="Jenkins J."/>
            <person name="Shu S."/>
            <person name="Juenger T.E."/>
            <person name="Schmutz J."/>
        </authorList>
    </citation>
    <scope>NUCLEOTIDE SEQUENCE</scope>
    <source>
        <strain evidence="1">AP13</strain>
    </source>
</reference>
<dbReference type="AlphaFoldDB" id="A0A8T0S8H5"/>
<comment type="caution">
    <text evidence="1">The sequence shown here is derived from an EMBL/GenBank/DDBJ whole genome shotgun (WGS) entry which is preliminary data.</text>
</comment>
<sequence length="222" mass="23671">MFDDIPVPLVFERLKGALQGTTDEQAPTVEMVGAALDRLEVAARQGHDEPIMPMLPASLLDADVDTTAAPAASAAAGTPTQNDRPPEMALDSFFATPPRPAVLAMPQVQRKAPARPRRSYDMSNVRRSARLAKKPALPAVQRAQVNLCRKLGLVSDEHVPVEQILAEYVAMYNGPLPSQIVAALSSVFGLDDDLTDQLDGAMLELVGEGVQELQEGGDPAAL</sequence>
<protein>
    <submittedName>
        <fullName evidence="1">Uncharacterized protein</fullName>
    </submittedName>
</protein>
<name>A0A8T0S8H5_PANVG</name>
<evidence type="ECO:0000313" key="2">
    <source>
        <dbReference type="Proteomes" id="UP000823388"/>
    </source>
</evidence>
<proteinExistence type="predicted"/>
<accession>A0A8T0S8H5</accession>
<evidence type="ECO:0000313" key="1">
    <source>
        <dbReference type="EMBL" id="KAG2595432.1"/>
    </source>
</evidence>